<feature type="transmembrane region" description="Helical" evidence="1">
    <location>
        <begin position="12"/>
        <end position="40"/>
    </location>
</feature>
<feature type="non-terminal residue" evidence="2">
    <location>
        <position position="44"/>
    </location>
</feature>
<dbReference type="InterPro" id="IPR040493">
    <property type="entry name" value="DUF5518"/>
</dbReference>
<dbReference type="EMBL" id="JBHSWU010001600">
    <property type="protein sequence ID" value="MFC6727016.1"/>
    <property type="molecule type" value="Genomic_DNA"/>
</dbReference>
<comment type="caution">
    <text evidence="2">The sequence shown here is derived from an EMBL/GenBank/DDBJ whole genome shotgun (WGS) entry which is preliminary data.</text>
</comment>
<proteinExistence type="predicted"/>
<evidence type="ECO:0000313" key="2">
    <source>
        <dbReference type="EMBL" id="MFC6727016.1"/>
    </source>
</evidence>
<reference evidence="2 3" key="1">
    <citation type="journal article" date="2019" name="Int. J. Syst. Evol. Microbiol.">
        <title>The Global Catalogue of Microorganisms (GCM) 10K type strain sequencing project: providing services to taxonomists for standard genome sequencing and annotation.</title>
        <authorList>
            <consortium name="The Broad Institute Genomics Platform"/>
            <consortium name="The Broad Institute Genome Sequencing Center for Infectious Disease"/>
            <person name="Wu L."/>
            <person name="Ma J."/>
        </authorList>
    </citation>
    <scope>NUCLEOTIDE SEQUENCE [LARGE SCALE GENOMIC DNA]</scope>
    <source>
        <strain evidence="2 3">NBRC 111368</strain>
    </source>
</reference>
<keyword evidence="3" id="KW-1185">Reference proteome</keyword>
<dbReference type="AlphaFoldDB" id="A0ABD5S674"/>
<keyword evidence="1" id="KW-1133">Transmembrane helix</keyword>
<protein>
    <submittedName>
        <fullName evidence="2">DUF5518 domain-containing protein</fullName>
    </submittedName>
</protein>
<gene>
    <name evidence="2" type="ORF">ACFQE1_22070</name>
</gene>
<sequence>MNEPTTSDRWVNALVGAVVTVVLSFLPFSPLAGGGVAGYLDARD</sequence>
<accession>A0ABD5S674</accession>
<evidence type="ECO:0000256" key="1">
    <source>
        <dbReference type="SAM" id="Phobius"/>
    </source>
</evidence>
<keyword evidence="1" id="KW-0812">Transmembrane</keyword>
<keyword evidence="1" id="KW-0472">Membrane</keyword>
<name>A0ABD5S674_9EURY</name>
<dbReference type="Pfam" id="PF17647">
    <property type="entry name" value="DUF5518"/>
    <property type="match status" value="1"/>
</dbReference>
<evidence type="ECO:0000313" key="3">
    <source>
        <dbReference type="Proteomes" id="UP001596328"/>
    </source>
</evidence>
<organism evidence="2 3">
    <name type="scientific">Halobium palmae</name>
    <dbReference type="NCBI Taxonomy" id="1776492"/>
    <lineage>
        <taxon>Archaea</taxon>
        <taxon>Methanobacteriati</taxon>
        <taxon>Methanobacteriota</taxon>
        <taxon>Stenosarchaea group</taxon>
        <taxon>Halobacteria</taxon>
        <taxon>Halobacteriales</taxon>
        <taxon>Haloferacaceae</taxon>
        <taxon>Halobium</taxon>
    </lineage>
</organism>
<dbReference type="Proteomes" id="UP001596328">
    <property type="component" value="Unassembled WGS sequence"/>
</dbReference>